<dbReference type="AlphaFoldDB" id="A0AAW0V1Q0"/>
<evidence type="ECO:0000256" key="12">
    <source>
        <dbReference type="SAM" id="MobiDB-lite"/>
    </source>
</evidence>
<comment type="cofactor">
    <cofactor evidence="1">
        <name>pyridoxal 5'-phosphate</name>
        <dbReference type="ChEBI" id="CHEBI:597326"/>
    </cofactor>
</comment>
<accession>A0AAW0V1Q0</accession>
<evidence type="ECO:0000256" key="4">
    <source>
        <dbReference type="ARBA" id="ARBA00022723"/>
    </source>
</evidence>
<evidence type="ECO:0000313" key="15">
    <source>
        <dbReference type="Proteomes" id="UP001487740"/>
    </source>
</evidence>
<evidence type="ECO:0000256" key="2">
    <source>
        <dbReference type="ARBA" id="ARBA00001947"/>
    </source>
</evidence>
<keyword evidence="7" id="KW-0456">Lyase</keyword>
<comment type="similarity">
    <text evidence="3">Belongs to the DSD1 family.</text>
</comment>
<protein>
    <recommendedName>
        <fullName evidence="10">D-serine dehydratase</fullName>
        <ecNumber evidence="9">4.3.1.18</ecNumber>
    </recommendedName>
    <alternativeName>
        <fullName evidence="11">D-serine deaminase</fullName>
    </alternativeName>
</protein>
<evidence type="ECO:0000259" key="13">
    <source>
        <dbReference type="SMART" id="SM01119"/>
    </source>
</evidence>
<evidence type="ECO:0000256" key="7">
    <source>
        <dbReference type="ARBA" id="ARBA00023239"/>
    </source>
</evidence>
<proteinExistence type="inferred from homology"/>
<comment type="cofactor">
    <cofactor evidence="2">
        <name>Zn(2+)</name>
        <dbReference type="ChEBI" id="CHEBI:29105"/>
    </cofactor>
</comment>
<keyword evidence="15" id="KW-1185">Reference proteome</keyword>
<name>A0AAW0V1Q0_SCYPA</name>
<reference evidence="14 15" key="1">
    <citation type="submission" date="2023-03" db="EMBL/GenBank/DDBJ databases">
        <title>High-quality genome of Scylla paramamosain provides insights in environmental adaptation.</title>
        <authorList>
            <person name="Zhang L."/>
        </authorList>
    </citation>
    <scope>NUCLEOTIDE SEQUENCE [LARGE SCALE GENOMIC DNA]</scope>
    <source>
        <strain evidence="14">LZ_2023a</strain>
        <tissue evidence="14">Muscle</tissue>
    </source>
</reference>
<sequence>MLATQSGGTGTQVNNTQWDGTSSSGRQAGKDGEGVCRRLITDIGTNKKAGISRHYCTAWEMGSHEDGTRRVADLFTPAFLVDFDKVRVNCTKTLAQCTELGVTLRAQTKTHKTIEGAVLQTGGTRRGLVTSTLQEAEFYADSGFDDILFGFPFIPYHMPRAAQLTRRLEKFYVMVDSRVAVDVLVANTPPSGKTWSAFLAVNCGYNREGVWWEASEGEELACLMDKSLSVTFSGVYVHCGNSYGASQPRDIEQVREKTVERLLHLVGRIKARGVACPVVGIGSTPTCSHPTPSMRQLTELHPGNYIFYDVQQMTLGSCKEDDIACCVVTRVIGHYPDRNQLLIDCGFSALTKQGTGQLPSGCCIFRGQPNLKLDKMTQEIGYVDAVKGCLNLEDFPIGCMLFILPWHSCATAAMYPVYYVVEDDAVVAEWRPTRGW</sequence>
<dbReference type="SMART" id="SM01119">
    <property type="entry name" value="D-ser_dehydrat"/>
    <property type="match status" value="1"/>
</dbReference>
<keyword evidence="6" id="KW-0663">Pyridoxal phosphate</keyword>
<dbReference type="InterPro" id="IPR026956">
    <property type="entry name" value="D-ser_dehydrat-like_dom"/>
</dbReference>
<evidence type="ECO:0000313" key="14">
    <source>
        <dbReference type="EMBL" id="KAK8405231.1"/>
    </source>
</evidence>
<dbReference type="InterPro" id="IPR001608">
    <property type="entry name" value="Ala_racemase_N"/>
</dbReference>
<organism evidence="14 15">
    <name type="scientific">Scylla paramamosain</name>
    <name type="common">Mud crab</name>
    <dbReference type="NCBI Taxonomy" id="85552"/>
    <lineage>
        <taxon>Eukaryota</taxon>
        <taxon>Metazoa</taxon>
        <taxon>Ecdysozoa</taxon>
        <taxon>Arthropoda</taxon>
        <taxon>Crustacea</taxon>
        <taxon>Multicrustacea</taxon>
        <taxon>Malacostraca</taxon>
        <taxon>Eumalacostraca</taxon>
        <taxon>Eucarida</taxon>
        <taxon>Decapoda</taxon>
        <taxon>Pleocyemata</taxon>
        <taxon>Brachyura</taxon>
        <taxon>Eubrachyura</taxon>
        <taxon>Portunoidea</taxon>
        <taxon>Portunidae</taxon>
        <taxon>Portuninae</taxon>
        <taxon>Scylla</taxon>
    </lineage>
</organism>
<dbReference type="Pfam" id="PF01168">
    <property type="entry name" value="Ala_racemase_N"/>
    <property type="match status" value="1"/>
</dbReference>
<dbReference type="InterPro" id="IPR042208">
    <property type="entry name" value="D-ser_dehydrat-like_sf"/>
</dbReference>
<comment type="caution">
    <text evidence="14">The sequence shown here is derived from an EMBL/GenBank/DDBJ whole genome shotgun (WGS) entry which is preliminary data.</text>
</comment>
<dbReference type="EMBL" id="JARAKH010000003">
    <property type="protein sequence ID" value="KAK8405231.1"/>
    <property type="molecule type" value="Genomic_DNA"/>
</dbReference>
<feature type="region of interest" description="Disordered" evidence="12">
    <location>
        <begin position="1"/>
        <end position="31"/>
    </location>
</feature>
<dbReference type="Proteomes" id="UP001487740">
    <property type="component" value="Unassembled WGS sequence"/>
</dbReference>
<dbReference type="PANTHER" id="PTHR28004">
    <property type="entry name" value="ZGC:162816-RELATED"/>
    <property type="match status" value="1"/>
</dbReference>
<dbReference type="Pfam" id="PF14031">
    <property type="entry name" value="D-ser_dehydrat"/>
    <property type="match status" value="1"/>
</dbReference>
<evidence type="ECO:0000256" key="10">
    <source>
        <dbReference type="ARBA" id="ARBA00069616"/>
    </source>
</evidence>
<dbReference type="GO" id="GO:0008721">
    <property type="term" value="F:D-serine ammonia-lyase activity"/>
    <property type="evidence" value="ECO:0007669"/>
    <property type="project" value="UniProtKB-EC"/>
</dbReference>
<dbReference type="FunFam" id="3.20.20.10:FF:000016">
    <property type="entry name" value="D-serine dehydratase"/>
    <property type="match status" value="1"/>
</dbReference>
<evidence type="ECO:0000256" key="3">
    <source>
        <dbReference type="ARBA" id="ARBA00005323"/>
    </source>
</evidence>
<evidence type="ECO:0000256" key="6">
    <source>
        <dbReference type="ARBA" id="ARBA00022898"/>
    </source>
</evidence>
<evidence type="ECO:0000256" key="8">
    <source>
        <dbReference type="ARBA" id="ARBA00051198"/>
    </source>
</evidence>
<feature type="domain" description="D-serine dehydratase-like" evidence="13">
    <location>
        <begin position="324"/>
        <end position="422"/>
    </location>
</feature>
<keyword evidence="4" id="KW-0479">Metal-binding</keyword>
<dbReference type="SUPFAM" id="SSF51419">
    <property type="entry name" value="PLP-binding barrel"/>
    <property type="match status" value="1"/>
</dbReference>
<gene>
    <name evidence="14" type="ORF">O3P69_001654</name>
</gene>
<dbReference type="EC" id="4.3.1.18" evidence="9"/>
<dbReference type="InterPro" id="IPR051466">
    <property type="entry name" value="D-amino_acid_metab_enzyme"/>
</dbReference>
<keyword evidence="5" id="KW-0862">Zinc</keyword>
<evidence type="ECO:0000256" key="5">
    <source>
        <dbReference type="ARBA" id="ARBA00022833"/>
    </source>
</evidence>
<dbReference type="Gene3D" id="3.20.20.10">
    <property type="entry name" value="Alanine racemase"/>
    <property type="match status" value="1"/>
</dbReference>
<evidence type="ECO:0000256" key="11">
    <source>
        <dbReference type="ARBA" id="ARBA00075219"/>
    </source>
</evidence>
<dbReference type="InterPro" id="IPR029066">
    <property type="entry name" value="PLP-binding_barrel"/>
</dbReference>
<dbReference type="PANTHER" id="PTHR28004:SF2">
    <property type="entry name" value="D-SERINE DEHYDRATASE"/>
    <property type="match status" value="1"/>
</dbReference>
<dbReference type="GO" id="GO:0046872">
    <property type="term" value="F:metal ion binding"/>
    <property type="evidence" value="ECO:0007669"/>
    <property type="project" value="UniProtKB-KW"/>
</dbReference>
<dbReference type="GO" id="GO:0036088">
    <property type="term" value="P:D-serine catabolic process"/>
    <property type="evidence" value="ECO:0007669"/>
    <property type="project" value="TreeGrafter"/>
</dbReference>
<evidence type="ECO:0000256" key="9">
    <source>
        <dbReference type="ARBA" id="ARBA00066349"/>
    </source>
</evidence>
<dbReference type="Gene3D" id="2.40.37.20">
    <property type="entry name" value="D-serine dehydratase-like domain"/>
    <property type="match status" value="1"/>
</dbReference>
<feature type="compositionally biased region" description="Polar residues" evidence="12">
    <location>
        <begin position="1"/>
        <end position="26"/>
    </location>
</feature>
<evidence type="ECO:0000256" key="1">
    <source>
        <dbReference type="ARBA" id="ARBA00001933"/>
    </source>
</evidence>
<comment type="catalytic activity">
    <reaction evidence="8">
        <text>D-serine = pyruvate + NH4(+)</text>
        <dbReference type="Rhea" id="RHEA:13977"/>
        <dbReference type="ChEBI" id="CHEBI:15361"/>
        <dbReference type="ChEBI" id="CHEBI:28938"/>
        <dbReference type="ChEBI" id="CHEBI:35247"/>
        <dbReference type="EC" id="4.3.1.18"/>
    </reaction>
    <physiologicalReaction direction="left-to-right" evidence="8">
        <dbReference type="Rhea" id="RHEA:13978"/>
    </physiologicalReaction>
</comment>